<dbReference type="PANTHER" id="PTHR46795:SF3">
    <property type="entry name" value="ABC TRANSPORTER PERMEASE"/>
    <property type="match status" value="1"/>
</dbReference>
<feature type="transmembrane region" description="Helical" evidence="6">
    <location>
        <begin position="601"/>
        <end position="623"/>
    </location>
</feature>
<feature type="domain" description="ABC3 transporter permease C-terminal" evidence="7">
    <location>
        <begin position="95"/>
        <end position="207"/>
    </location>
</feature>
<proteinExistence type="predicted"/>
<feature type="transmembrane region" description="Helical" evidence="6">
    <location>
        <begin position="232"/>
        <end position="256"/>
    </location>
</feature>
<dbReference type="Pfam" id="PF02687">
    <property type="entry name" value="FtsX"/>
    <property type="match status" value="1"/>
</dbReference>
<evidence type="ECO:0000256" key="5">
    <source>
        <dbReference type="ARBA" id="ARBA00023136"/>
    </source>
</evidence>
<keyword evidence="3 6" id="KW-0812">Transmembrane</keyword>
<dbReference type="GO" id="GO:0005886">
    <property type="term" value="C:plasma membrane"/>
    <property type="evidence" value="ECO:0007669"/>
    <property type="project" value="UniProtKB-SubCell"/>
</dbReference>
<dbReference type="InterPro" id="IPR003838">
    <property type="entry name" value="ABC3_permease_C"/>
</dbReference>
<organism evidence="8 9">
    <name type="scientific">Vagococcus entomophilus</name>
    <dbReference type="NCBI Taxonomy" id="1160095"/>
    <lineage>
        <taxon>Bacteria</taxon>
        <taxon>Bacillati</taxon>
        <taxon>Bacillota</taxon>
        <taxon>Bacilli</taxon>
        <taxon>Lactobacillales</taxon>
        <taxon>Enterococcaceae</taxon>
        <taxon>Vagococcus</taxon>
    </lineage>
</organism>
<keyword evidence="2" id="KW-1003">Cell membrane</keyword>
<dbReference type="AlphaFoldDB" id="A0A430AFL0"/>
<feature type="transmembrane region" description="Helical" evidence="6">
    <location>
        <begin position="51"/>
        <end position="73"/>
    </location>
</feature>
<comment type="caution">
    <text evidence="8">The sequence shown here is derived from an EMBL/GenBank/DDBJ whole genome shotgun (WGS) entry which is preliminary data.</text>
</comment>
<dbReference type="EMBL" id="NGJZ01000003">
    <property type="protein sequence ID" value="RSU06516.1"/>
    <property type="molecule type" value="Genomic_DNA"/>
</dbReference>
<keyword evidence="4 6" id="KW-1133">Transmembrane helix</keyword>
<comment type="subcellular location">
    <subcellularLocation>
        <location evidence="1">Cell membrane</location>
        <topology evidence="1">Multi-pass membrane protein</topology>
    </subcellularLocation>
</comment>
<feature type="transmembrane region" description="Helical" evidence="6">
    <location>
        <begin position="331"/>
        <end position="355"/>
    </location>
</feature>
<gene>
    <name evidence="8" type="ORF">CBF30_09715</name>
</gene>
<name>A0A430AFL0_9ENTE</name>
<evidence type="ECO:0000259" key="7">
    <source>
        <dbReference type="Pfam" id="PF02687"/>
    </source>
</evidence>
<evidence type="ECO:0000256" key="1">
    <source>
        <dbReference type="ARBA" id="ARBA00004651"/>
    </source>
</evidence>
<keyword evidence="9" id="KW-1185">Reference proteome</keyword>
<dbReference type="InterPro" id="IPR052536">
    <property type="entry name" value="ABC-4_Integral_Memb_Prot"/>
</dbReference>
<evidence type="ECO:0000256" key="6">
    <source>
        <dbReference type="SAM" id="Phobius"/>
    </source>
</evidence>
<protein>
    <recommendedName>
        <fullName evidence="7">ABC3 transporter permease C-terminal domain-containing protein</fullName>
    </recommendedName>
</protein>
<feature type="transmembrane region" description="Helical" evidence="6">
    <location>
        <begin position="268"/>
        <end position="291"/>
    </location>
</feature>
<reference evidence="8 9" key="1">
    <citation type="submission" date="2017-05" db="EMBL/GenBank/DDBJ databases">
        <title>Vagococcus spp. assemblies.</title>
        <authorList>
            <person name="Gulvik C.A."/>
        </authorList>
    </citation>
    <scope>NUCLEOTIDE SEQUENCE [LARGE SCALE GENOMIC DNA]</scope>
    <source>
        <strain evidence="8 9">DSM 24756</strain>
    </source>
</reference>
<feature type="transmembrane region" description="Helical" evidence="6">
    <location>
        <begin position="657"/>
        <end position="680"/>
    </location>
</feature>
<evidence type="ECO:0000256" key="4">
    <source>
        <dbReference type="ARBA" id="ARBA00022989"/>
    </source>
</evidence>
<evidence type="ECO:0000313" key="9">
    <source>
        <dbReference type="Proteomes" id="UP000288669"/>
    </source>
</evidence>
<feature type="transmembrane region" description="Helical" evidence="6">
    <location>
        <begin position="93"/>
        <end position="113"/>
    </location>
</feature>
<dbReference type="OrthoDB" id="1705903at2"/>
<dbReference type="PANTHER" id="PTHR46795">
    <property type="entry name" value="ABC TRANSPORTER PERMEASE-RELATED-RELATED"/>
    <property type="match status" value="1"/>
</dbReference>
<evidence type="ECO:0000313" key="8">
    <source>
        <dbReference type="EMBL" id="RSU06516.1"/>
    </source>
</evidence>
<feature type="transmembrane region" description="Helical" evidence="6">
    <location>
        <begin position="134"/>
        <end position="160"/>
    </location>
</feature>
<accession>A0A430AFL0</accession>
<feature type="transmembrane region" description="Helical" evidence="6">
    <location>
        <begin position="180"/>
        <end position="201"/>
    </location>
</feature>
<dbReference type="Proteomes" id="UP000288669">
    <property type="component" value="Unassembled WGS sequence"/>
</dbReference>
<sequence length="720" mass="81598">MERFSLKLSEMGHAKSFLRKLLKCKRQLEEESNMRLFDLAKKNIRSKSRAYILYLASMSFSVMVYYSFAAMSVDKHLVNKSIADQRIGSALKSSLIIIILFIIVFMITANNFFMKQRRKEMGLYQILGMRKLQIGLLFFFENFVIGLASLGIGLLMGILFSKLFSMVLIKSMNLEIAGGILFSPIAILRTCLIFLTILVLVSMKNVRTVYKNKLVGLFHGEKSKNRYKKIGFFTWFFGILGVLLLISGYLIANNFFQLVFMIQDDNQAVFFMIGVPIYILSACVLGTYLFFHNFIRIILEIFENISSIYYSNLAMISISNMKVHLRKNATTLATIATLCGTALTYIGTSAAAYSYGITQVEMAAPTAYTVSSNLYPKVEKVITGMEVAHDIEEVSTLKLKVAGVTVNSNIFGDSNSLVSVISESNYNQAKRGKKKLRTIHLKQWNHFVELTNLPRAFTKIKNISTDETVQIMDQHPIEIKRSDTQQNFLFDSEFLGFSNSVFVVSDALYTHLNGANAFSLTQFNITDENHSRDLVKKITDTISNQQVSLVSTLQIKDKQVVGNIQSGTKNELNTVKGTVYTRSSYRIRYPTLRSMQSSSGILVYISLFLGIVFMIATATIIMLKQLSEAEEERETYQVLRKLGVSNKIIKRSISQQMLVIFFAPMVIAVLDAVFALKLLTMLYPTISYMLVYLSCGLLLVLYTLYYFVTVRMYVSIIEKN</sequence>
<evidence type="ECO:0000256" key="2">
    <source>
        <dbReference type="ARBA" id="ARBA00022475"/>
    </source>
</evidence>
<evidence type="ECO:0000256" key="3">
    <source>
        <dbReference type="ARBA" id="ARBA00022692"/>
    </source>
</evidence>
<keyword evidence="5 6" id="KW-0472">Membrane</keyword>
<feature type="transmembrane region" description="Helical" evidence="6">
    <location>
        <begin position="686"/>
        <end position="708"/>
    </location>
</feature>